<sequence length="125" mass="14392">MNTKERGDVAVGHAIAHYLENGYEGCLPIGDKRHYDFLIERAGTIKRVQVKYAGVYGKHKKCVVGLRITGGNQSYSYARKYSDEAFDELFVYTEKAKKFVIPWKEVDCRNELAIEAGKYRQYMVE</sequence>
<protein>
    <recommendedName>
        <fullName evidence="1">PD(D/E)XK endonuclease domain-containing protein</fullName>
    </recommendedName>
</protein>
<accession>A0A1G2CMJ1</accession>
<organism evidence="2 3">
    <name type="scientific">Candidatus Liptonbacteria bacterium RIFCSPLOWO2_01_FULL_53_13</name>
    <dbReference type="NCBI Taxonomy" id="1798651"/>
    <lineage>
        <taxon>Bacteria</taxon>
        <taxon>Candidatus Liptoniibacteriota</taxon>
    </lineage>
</organism>
<evidence type="ECO:0000313" key="3">
    <source>
        <dbReference type="Proteomes" id="UP000178348"/>
    </source>
</evidence>
<dbReference type="InterPro" id="IPR011856">
    <property type="entry name" value="tRNA_endonuc-like_dom_sf"/>
</dbReference>
<proteinExistence type="predicted"/>
<dbReference type="Pfam" id="PF11645">
    <property type="entry name" value="PDDEXK_5"/>
    <property type="match status" value="1"/>
</dbReference>
<evidence type="ECO:0000313" key="2">
    <source>
        <dbReference type="EMBL" id="OGZ02626.1"/>
    </source>
</evidence>
<dbReference type="AlphaFoldDB" id="A0A1G2CMJ1"/>
<dbReference type="Proteomes" id="UP000178348">
    <property type="component" value="Unassembled WGS sequence"/>
</dbReference>
<comment type="caution">
    <text evidence="2">The sequence shown here is derived from an EMBL/GenBank/DDBJ whole genome shotgun (WGS) entry which is preliminary data.</text>
</comment>
<dbReference type="EMBL" id="MHLB01000006">
    <property type="protein sequence ID" value="OGZ02626.1"/>
    <property type="molecule type" value="Genomic_DNA"/>
</dbReference>
<gene>
    <name evidence="2" type="ORF">A2946_03140</name>
</gene>
<dbReference type="GO" id="GO:0003676">
    <property type="term" value="F:nucleic acid binding"/>
    <property type="evidence" value="ECO:0007669"/>
    <property type="project" value="InterPro"/>
</dbReference>
<name>A0A1G2CMJ1_9BACT</name>
<dbReference type="Gene3D" id="3.40.1350.10">
    <property type="match status" value="1"/>
</dbReference>
<feature type="domain" description="PD(D/E)XK endonuclease" evidence="1">
    <location>
        <begin position="1"/>
        <end position="107"/>
    </location>
</feature>
<reference evidence="2 3" key="1">
    <citation type="journal article" date="2016" name="Nat. Commun.">
        <title>Thousands of microbial genomes shed light on interconnected biogeochemical processes in an aquifer system.</title>
        <authorList>
            <person name="Anantharaman K."/>
            <person name="Brown C.T."/>
            <person name="Hug L.A."/>
            <person name="Sharon I."/>
            <person name="Castelle C.J."/>
            <person name="Probst A.J."/>
            <person name="Thomas B.C."/>
            <person name="Singh A."/>
            <person name="Wilkins M.J."/>
            <person name="Karaoz U."/>
            <person name="Brodie E.L."/>
            <person name="Williams K.H."/>
            <person name="Hubbard S.S."/>
            <person name="Banfield J.F."/>
        </authorList>
    </citation>
    <scope>NUCLEOTIDE SEQUENCE [LARGE SCALE GENOMIC DNA]</scope>
</reference>
<dbReference type="InterPro" id="IPR021671">
    <property type="entry name" value="PD(D/E)XK_Endonuc"/>
</dbReference>
<evidence type="ECO:0000259" key="1">
    <source>
        <dbReference type="Pfam" id="PF11645"/>
    </source>
</evidence>